<keyword evidence="4 5" id="KW-0472">Membrane</keyword>
<keyword evidence="2 5" id="KW-0812">Transmembrane</keyword>
<dbReference type="Proteomes" id="UP000185151">
    <property type="component" value="Unassembled WGS sequence"/>
</dbReference>
<feature type="transmembrane region" description="Helical" evidence="5">
    <location>
        <begin position="332"/>
        <end position="349"/>
    </location>
</feature>
<dbReference type="Pfam" id="PF13515">
    <property type="entry name" value="FUSC_2"/>
    <property type="match status" value="1"/>
</dbReference>
<dbReference type="EMBL" id="FSRU01000001">
    <property type="protein sequence ID" value="SIN92215.1"/>
    <property type="molecule type" value="Genomic_DNA"/>
</dbReference>
<evidence type="ECO:0000313" key="7">
    <source>
        <dbReference type="EMBL" id="SIN92215.1"/>
    </source>
</evidence>
<protein>
    <submittedName>
        <fullName evidence="7">Fusaric acid resistance protein-like</fullName>
    </submittedName>
</protein>
<evidence type="ECO:0000256" key="2">
    <source>
        <dbReference type="ARBA" id="ARBA00022692"/>
    </source>
</evidence>
<feature type="transmembrane region" description="Helical" evidence="5">
    <location>
        <begin position="46"/>
        <end position="66"/>
    </location>
</feature>
<sequence>MNGKAHLVEALRWSTDTEVRLIDAVIASVGMAGPVLLATAAGHPSLGLAASLGSLMIGAVGTTSSLRTQVKELAWVLTPAALASVAATLLAGQGWQTDAGVMALACLAAAIGGYSRPLAVATTRFILFLIMVSHAVAATSHPVDLLALIATGALWTTMLNLLLGTVERVRRRTDLAGSTHAPLTTAGMPPTATQRFNRWRKSLTRLSGWQYTLRLALCFGAAWWLRALWPHHHFYWITLTVAILIRRQIEVLPIQATQRAIGTACGVLAASLFLAHRPSGFGLALAIALLSAARPLLKVSNYLAYSTVMTPLVILILGSIEPLDGGVVRDRLAATLLGVALVVATNFGLRRLATPQLLPGR</sequence>
<feature type="transmembrane region" description="Helical" evidence="5">
    <location>
        <begin position="73"/>
        <end position="91"/>
    </location>
</feature>
<evidence type="ECO:0000313" key="8">
    <source>
        <dbReference type="Proteomes" id="UP000185151"/>
    </source>
</evidence>
<feature type="transmembrane region" description="Helical" evidence="5">
    <location>
        <begin position="145"/>
        <end position="163"/>
    </location>
</feature>
<feature type="domain" description="Integral membrane bound transporter" evidence="6">
    <location>
        <begin position="222"/>
        <end position="343"/>
    </location>
</feature>
<feature type="transmembrane region" description="Helical" evidence="5">
    <location>
        <begin position="21"/>
        <end position="40"/>
    </location>
</feature>
<feature type="transmembrane region" description="Helical" evidence="5">
    <location>
        <begin position="280"/>
        <end position="297"/>
    </location>
</feature>
<organism evidence="7 8">
    <name type="scientific">Paraburkholderia phenazinium</name>
    <dbReference type="NCBI Taxonomy" id="60549"/>
    <lineage>
        <taxon>Bacteria</taxon>
        <taxon>Pseudomonadati</taxon>
        <taxon>Pseudomonadota</taxon>
        <taxon>Betaproteobacteria</taxon>
        <taxon>Burkholderiales</taxon>
        <taxon>Burkholderiaceae</taxon>
        <taxon>Paraburkholderia</taxon>
    </lineage>
</organism>
<evidence type="ECO:0000259" key="6">
    <source>
        <dbReference type="Pfam" id="PF13515"/>
    </source>
</evidence>
<accession>A0A1N6FAA7</accession>
<dbReference type="AlphaFoldDB" id="A0A1N6FAA7"/>
<evidence type="ECO:0000256" key="5">
    <source>
        <dbReference type="SAM" id="Phobius"/>
    </source>
</evidence>
<feature type="transmembrane region" description="Helical" evidence="5">
    <location>
        <begin position="121"/>
        <end position="139"/>
    </location>
</feature>
<evidence type="ECO:0000256" key="4">
    <source>
        <dbReference type="ARBA" id="ARBA00023136"/>
    </source>
</evidence>
<reference evidence="7 8" key="1">
    <citation type="submission" date="2016-11" db="EMBL/GenBank/DDBJ databases">
        <authorList>
            <person name="Jaros S."/>
            <person name="Januszkiewicz K."/>
            <person name="Wedrychowicz H."/>
        </authorList>
    </citation>
    <scope>NUCLEOTIDE SEQUENCE [LARGE SCALE GENOMIC DNA]</scope>
    <source>
        <strain evidence="7 8">GAS95</strain>
    </source>
</reference>
<evidence type="ECO:0000256" key="3">
    <source>
        <dbReference type="ARBA" id="ARBA00022989"/>
    </source>
</evidence>
<evidence type="ECO:0000256" key="1">
    <source>
        <dbReference type="ARBA" id="ARBA00004141"/>
    </source>
</evidence>
<keyword evidence="3 5" id="KW-1133">Transmembrane helix</keyword>
<keyword evidence="8" id="KW-1185">Reference proteome</keyword>
<dbReference type="InterPro" id="IPR049453">
    <property type="entry name" value="Memb_transporter_dom"/>
</dbReference>
<feature type="transmembrane region" description="Helical" evidence="5">
    <location>
        <begin position="97"/>
        <end position="114"/>
    </location>
</feature>
<dbReference type="GO" id="GO:0016020">
    <property type="term" value="C:membrane"/>
    <property type="evidence" value="ECO:0007669"/>
    <property type="project" value="UniProtKB-SubCell"/>
</dbReference>
<feature type="transmembrane region" description="Helical" evidence="5">
    <location>
        <begin position="208"/>
        <end position="227"/>
    </location>
</feature>
<name>A0A1N6FAA7_9BURK</name>
<comment type="subcellular location">
    <subcellularLocation>
        <location evidence="1">Membrane</location>
        <topology evidence="1">Multi-pass membrane protein</topology>
    </subcellularLocation>
</comment>
<proteinExistence type="predicted"/>
<feature type="transmembrane region" description="Helical" evidence="5">
    <location>
        <begin position="302"/>
        <end position="320"/>
    </location>
</feature>
<gene>
    <name evidence="7" type="ORF">SAMN05444165_0089</name>
</gene>